<keyword evidence="10" id="KW-0378">Hydrolase</keyword>
<evidence type="ECO:0000256" key="5">
    <source>
        <dbReference type="ARBA" id="ARBA00012179"/>
    </source>
</evidence>
<keyword evidence="7" id="KW-0540">Nuclease</keyword>
<evidence type="ECO:0000256" key="1">
    <source>
        <dbReference type="ARBA" id="ARBA00000928"/>
    </source>
</evidence>
<dbReference type="InterPro" id="IPR011990">
    <property type="entry name" value="TPR-like_helical_dom_sf"/>
</dbReference>
<dbReference type="PANTHER" id="PTHR13547:SF1">
    <property type="entry name" value="MITOCHONDRIAL RIBONUCLEASE P CATALYTIC SUBUNIT"/>
    <property type="match status" value="1"/>
</dbReference>
<dbReference type="Pfam" id="PF17177">
    <property type="entry name" value="PPR_long"/>
    <property type="match status" value="1"/>
</dbReference>
<sequence>MVKKRKNNQFDPEKEYSLLKETEKLEIDIANRVLMYVIENKPKDEIEKLFQKMEPYDNETTYSLMVRYYAKVNIDNALVLIKNMEEKNIKIKKRTLLPIFNKLCKDRPLIESINFFRQYIKKQYQLEEEDYKCMMKQIFESFVIKYFKTLLRSMKRNIREINTETANKLEAGLKKNKIGYQICNVTDGICNNVKLKSVDLKKKEIDIILSNIENNYAKDKKKDIKQYKTFLNDNPQTNVLLDGANIMFFIDRKTTLGSYNRLNTMYKLMKDLGYYPLIILHRRHEDYLEKSGLNKEDIRKVKGLYKSWKDKNCLYQTPYKMNDDWFFLYGSVYKENCMVVTNDHLRDHIFKISEKEIHEDILKKWIERRIIRYNFVYEEYEDTKKVTLTFPSEYSIRIQRIKGNWYIPISKTNKWLVIYLNIRQNTISSIGKQ</sequence>
<dbReference type="GO" id="GO:0046872">
    <property type="term" value="F:metal ion binding"/>
    <property type="evidence" value="ECO:0007669"/>
    <property type="project" value="UniProtKB-KW"/>
</dbReference>
<evidence type="ECO:0000256" key="12">
    <source>
        <dbReference type="ARBA" id="ARBA00022842"/>
    </source>
</evidence>
<dbReference type="Gene3D" id="1.25.40.10">
    <property type="entry name" value="Tetratricopeptide repeat domain"/>
    <property type="match status" value="2"/>
</dbReference>
<dbReference type="Pfam" id="PF16953">
    <property type="entry name" value="PRORP"/>
    <property type="match status" value="1"/>
</dbReference>
<evidence type="ECO:0000259" key="16">
    <source>
        <dbReference type="Pfam" id="PF17177"/>
    </source>
</evidence>
<comment type="similarity">
    <text evidence="4">Belongs to the PPR family. P subfamily.</text>
</comment>
<keyword evidence="9" id="KW-0677">Repeat</keyword>
<dbReference type="InterPro" id="IPR031595">
    <property type="entry name" value="PRORP_C"/>
</dbReference>
<evidence type="ECO:0000256" key="9">
    <source>
        <dbReference type="ARBA" id="ARBA00022737"/>
    </source>
</evidence>
<dbReference type="GO" id="GO:0005739">
    <property type="term" value="C:mitochondrion"/>
    <property type="evidence" value="ECO:0007669"/>
    <property type="project" value="UniProtKB-SubCell"/>
</dbReference>
<reference evidence="17" key="1">
    <citation type="submission" date="2019-09" db="EMBL/GenBank/DDBJ databases">
        <authorList>
            <person name="Needham M D."/>
        </authorList>
    </citation>
    <scope>NUCLEOTIDE SEQUENCE</scope>
</reference>
<comment type="catalytic activity">
    <reaction evidence="1">
        <text>Endonucleolytic cleavage of RNA, removing 5'-extranucleotides from tRNA precursor.</text>
        <dbReference type="EC" id="3.1.26.5"/>
    </reaction>
</comment>
<evidence type="ECO:0000256" key="6">
    <source>
        <dbReference type="ARBA" id="ARBA00022694"/>
    </source>
</evidence>
<evidence type="ECO:0000259" key="15">
    <source>
        <dbReference type="Pfam" id="PF16953"/>
    </source>
</evidence>
<evidence type="ECO:0000256" key="13">
    <source>
        <dbReference type="ARBA" id="ARBA00022946"/>
    </source>
</evidence>
<evidence type="ECO:0000256" key="10">
    <source>
        <dbReference type="ARBA" id="ARBA00022801"/>
    </source>
</evidence>
<dbReference type="InterPro" id="IPR033443">
    <property type="entry name" value="PROP1-like_PPR_dom"/>
</dbReference>
<keyword evidence="11" id="KW-0862">Zinc</keyword>
<evidence type="ECO:0000256" key="4">
    <source>
        <dbReference type="ARBA" id="ARBA00007626"/>
    </source>
</evidence>
<protein>
    <recommendedName>
        <fullName evidence="5">ribonuclease P</fullName>
        <ecNumber evidence="5">3.1.26.5</ecNumber>
    </recommendedName>
</protein>
<name>A0A5E8CLH2_9ZZZZ</name>
<keyword evidence="12" id="KW-0460">Magnesium</keyword>
<comment type="subcellular location">
    <subcellularLocation>
        <location evidence="3">Mitochondrion</location>
    </subcellularLocation>
</comment>
<organism evidence="17">
    <name type="scientific">seawater metagenome</name>
    <dbReference type="NCBI Taxonomy" id="1561972"/>
    <lineage>
        <taxon>unclassified sequences</taxon>
        <taxon>metagenomes</taxon>
        <taxon>ecological metagenomes</taxon>
    </lineage>
</organism>
<dbReference type="GO" id="GO:0001682">
    <property type="term" value="P:tRNA 5'-leader removal"/>
    <property type="evidence" value="ECO:0007669"/>
    <property type="project" value="TreeGrafter"/>
</dbReference>
<gene>
    <name evidence="17" type="ORF">CPAV1605_1555</name>
</gene>
<accession>A0A5E8CLH2</accession>
<dbReference type="EMBL" id="CABVLZ010000013">
    <property type="protein sequence ID" value="VVU95799.1"/>
    <property type="molecule type" value="Genomic_DNA"/>
</dbReference>
<evidence type="ECO:0000256" key="8">
    <source>
        <dbReference type="ARBA" id="ARBA00022723"/>
    </source>
</evidence>
<dbReference type="Gene3D" id="3.40.50.11980">
    <property type="match status" value="1"/>
</dbReference>
<dbReference type="EC" id="3.1.26.5" evidence="5"/>
<keyword evidence="14" id="KW-0496">Mitochondrion</keyword>
<keyword evidence="13" id="KW-0809">Transit peptide</keyword>
<evidence type="ECO:0000256" key="7">
    <source>
        <dbReference type="ARBA" id="ARBA00022722"/>
    </source>
</evidence>
<dbReference type="AlphaFoldDB" id="A0A5E8CLH2"/>
<proteinExistence type="inferred from homology"/>
<keyword evidence="6" id="KW-0819">tRNA processing</keyword>
<dbReference type="GO" id="GO:0004526">
    <property type="term" value="F:ribonuclease P activity"/>
    <property type="evidence" value="ECO:0007669"/>
    <property type="project" value="UniProtKB-EC"/>
</dbReference>
<feature type="domain" description="PROP1-like PPR" evidence="16">
    <location>
        <begin position="57"/>
        <end position="171"/>
    </location>
</feature>
<evidence type="ECO:0000256" key="3">
    <source>
        <dbReference type="ARBA" id="ARBA00004173"/>
    </source>
</evidence>
<evidence type="ECO:0000313" key="17">
    <source>
        <dbReference type="EMBL" id="VVU95799.1"/>
    </source>
</evidence>
<dbReference type="PANTHER" id="PTHR13547">
    <property type="match status" value="1"/>
</dbReference>
<feature type="domain" description="PRORP" evidence="15">
    <location>
        <begin position="195"/>
        <end position="412"/>
    </location>
</feature>
<keyword evidence="8" id="KW-0479">Metal-binding</keyword>
<evidence type="ECO:0000256" key="14">
    <source>
        <dbReference type="ARBA" id="ARBA00023128"/>
    </source>
</evidence>
<evidence type="ECO:0000256" key="2">
    <source>
        <dbReference type="ARBA" id="ARBA00001946"/>
    </source>
</evidence>
<comment type="cofactor">
    <cofactor evidence="2">
        <name>Mg(2+)</name>
        <dbReference type="ChEBI" id="CHEBI:18420"/>
    </cofactor>
</comment>
<evidence type="ECO:0000256" key="11">
    <source>
        <dbReference type="ARBA" id="ARBA00022833"/>
    </source>
</evidence>